<dbReference type="AlphaFoldDB" id="A0A411AME4"/>
<sequence length="129" mass="15099">MVLLRDYLNKKISELDEMKSGERFSLNSIIYAISIIESDDNLILIDESLKGTLEIFKYSDDEISSISLNDLIVECKDLLENWLRENKSINENFNIMPYEILNSSMDKLLELVEDSIFFDEAFKNMIEKE</sequence>
<name>A0A411AME4_CLOPF</name>
<evidence type="ECO:0000313" key="1">
    <source>
        <dbReference type="EMBL" id="QAX89051.1"/>
    </source>
</evidence>
<reference evidence="1" key="1">
    <citation type="submission" date="2018-12" db="EMBL/GenBank/DDBJ databases">
        <title>Identification of novel toxin homologs and associated mobile genetic elements in Clostridium perfringens.</title>
        <authorList>
            <person name="Moore R.J."/>
            <person name="Lacey J.A."/>
            <person name="Johanesen P.A."/>
            <person name="Lyras D."/>
        </authorList>
    </citation>
    <scope>NUCLEOTIDE SEQUENCE</scope>
    <source>
        <strain evidence="1">NY83906550</strain>
        <plasmid evidence="1">pCPNY83906550-1</plasmid>
    </source>
</reference>
<keyword evidence="1" id="KW-0614">Plasmid</keyword>
<dbReference type="EMBL" id="MK285071">
    <property type="protein sequence ID" value="QAX89051.1"/>
    <property type="molecule type" value="Genomic_DNA"/>
</dbReference>
<organism evidence="1">
    <name type="scientific">Clostridium perfringens</name>
    <dbReference type="NCBI Taxonomy" id="1502"/>
    <lineage>
        <taxon>Bacteria</taxon>
        <taxon>Bacillati</taxon>
        <taxon>Bacillota</taxon>
        <taxon>Clostridia</taxon>
        <taxon>Eubacteriales</taxon>
        <taxon>Clostridiaceae</taxon>
        <taxon>Clostridium</taxon>
    </lineage>
</organism>
<gene>
    <name evidence="1" type="ORF">pCPNY83906550-1_00036</name>
</gene>
<geneLocation type="plasmid" evidence="1">
    <name>pCPNY83906550-1</name>
</geneLocation>
<dbReference type="RefSeq" id="WP_195962200.1">
    <property type="nucleotide sequence ID" value="NZ_CATNXF010000013.1"/>
</dbReference>
<protein>
    <submittedName>
        <fullName evidence="1">Uncharacterized protein</fullName>
    </submittedName>
</protein>
<accession>A0A411AME4</accession>
<proteinExistence type="predicted"/>